<proteinExistence type="predicted"/>
<protein>
    <submittedName>
        <fullName evidence="2">Pancreatic trypsin inhibitor</fullName>
    </submittedName>
</protein>
<evidence type="ECO:0000313" key="2">
    <source>
        <dbReference type="EMBL" id="JAP78012.1"/>
    </source>
</evidence>
<dbReference type="EMBL" id="GEDV01010545">
    <property type="protein sequence ID" value="JAP78012.1"/>
    <property type="molecule type" value="Transcribed_RNA"/>
</dbReference>
<evidence type="ECO:0000256" key="1">
    <source>
        <dbReference type="SAM" id="SignalP"/>
    </source>
</evidence>
<keyword evidence="1" id="KW-0732">Signal</keyword>
<feature type="chain" id="PRO_5007285171" evidence="1">
    <location>
        <begin position="19"/>
        <end position="121"/>
    </location>
</feature>
<accession>A0A131YHN4</accession>
<organism evidence="2">
    <name type="scientific">Rhipicephalus appendiculatus</name>
    <name type="common">Brown ear tick</name>
    <dbReference type="NCBI Taxonomy" id="34631"/>
    <lineage>
        <taxon>Eukaryota</taxon>
        <taxon>Metazoa</taxon>
        <taxon>Ecdysozoa</taxon>
        <taxon>Arthropoda</taxon>
        <taxon>Chelicerata</taxon>
        <taxon>Arachnida</taxon>
        <taxon>Acari</taxon>
        <taxon>Parasitiformes</taxon>
        <taxon>Ixodida</taxon>
        <taxon>Ixodoidea</taxon>
        <taxon>Ixodidae</taxon>
        <taxon>Rhipicephalinae</taxon>
        <taxon>Rhipicephalus</taxon>
        <taxon>Rhipicephalus</taxon>
    </lineage>
</organism>
<name>A0A131YHN4_RHIAP</name>
<dbReference type="AlphaFoldDB" id="A0A131YHN4"/>
<reference evidence="2" key="1">
    <citation type="journal article" date="2016" name="Ticks Tick Borne Dis.">
        <title>De novo assembly and annotation of the salivary gland transcriptome of Rhipicephalus appendiculatus male and female ticks during blood feeding.</title>
        <authorList>
            <person name="de Castro M.H."/>
            <person name="de Klerk D."/>
            <person name="Pienaar R."/>
            <person name="Latif A.A."/>
            <person name="Rees D.J."/>
            <person name="Mans B.J."/>
        </authorList>
    </citation>
    <scope>NUCLEOTIDE SEQUENCE</scope>
    <source>
        <tissue evidence="2">Salivary glands</tissue>
    </source>
</reference>
<sequence>MSAAAICFVVIFLVCANAQSPPKPRPYTPRQSLCVWPEEYRVWTLKCMYGRVERQVQHLMHYILRKGGWGVEEFARALCSPYEVFKLRSHFREKSQRKLLREATVEADKCLRYLIKNTKNA</sequence>
<feature type="signal peptide" evidence="1">
    <location>
        <begin position="1"/>
        <end position="18"/>
    </location>
</feature>